<keyword evidence="1" id="KW-0812">Transmembrane</keyword>
<keyword evidence="1" id="KW-0472">Membrane</keyword>
<comment type="caution">
    <text evidence="2">The sequence shown here is derived from an EMBL/GenBank/DDBJ whole genome shotgun (WGS) entry which is preliminary data.</text>
</comment>
<dbReference type="Proteomes" id="UP001501126">
    <property type="component" value="Unassembled WGS sequence"/>
</dbReference>
<dbReference type="EMBL" id="BAAAFH010000022">
    <property type="protein sequence ID" value="GAA0876270.1"/>
    <property type="molecule type" value="Genomic_DNA"/>
</dbReference>
<evidence type="ECO:0000313" key="3">
    <source>
        <dbReference type="Proteomes" id="UP001501126"/>
    </source>
</evidence>
<protein>
    <recommendedName>
        <fullName evidence="4">Type IX secretion system membrane protein PorP/SprF</fullName>
    </recommendedName>
</protein>
<keyword evidence="1" id="KW-1133">Transmembrane helix</keyword>
<organism evidence="2 3">
    <name type="scientific">Wandonia haliotis</name>
    <dbReference type="NCBI Taxonomy" id="574963"/>
    <lineage>
        <taxon>Bacteria</taxon>
        <taxon>Pseudomonadati</taxon>
        <taxon>Bacteroidota</taxon>
        <taxon>Flavobacteriia</taxon>
        <taxon>Flavobacteriales</taxon>
        <taxon>Crocinitomicaceae</taxon>
        <taxon>Wandonia</taxon>
    </lineage>
</organism>
<gene>
    <name evidence="2" type="ORF">GCM10009118_26800</name>
</gene>
<dbReference type="InterPro" id="IPR019861">
    <property type="entry name" value="PorP/SprF_Bacteroidetes"/>
</dbReference>
<dbReference type="RefSeq" id="WP_343788749.1">
    <property type="nucleotide sequence ID" value="NZ_BAAAFH010000022.1"/>
</dbReference>
<sequence>MNYYKKLLKNVFVLQTTFAKGVGFLFILCTNLLVVAQQEPVFSLNESNRGYFNPGATAIVDKYLVHTQYRNQWIGFGSGNPRTYLFQYEMDINRINSGVGIVAMRDEIGFSINHKIGLNYRYTFALGKEASLSPGLGVLWYKRGLSKEFVVPQTVNDPYVQFESSTVSVNFGLYFQWRKLNVGVGGQHLNTLFKKGRGFYTNLIADYTFDLGDKFSLIPTAFLLTDWVKTSVFVAVKGMHFNRFWWQAGYRFSGRTLSAGAGVQVWNRLFIGAAYEYSLYDMLSSVRHTIEATLSFRIQKPGKVKSPPVSDETNGL</sequence>
<evidence type="ECO:0008006" key="4">
    <source>
        <dbReference type="Google" id="ProtNLM"/>
    </source>
</evidence>
<feature type="transmembrane region" description="Helical" evidence="1">
    <location>
        <begin position="12"/>
        <end position="36"/>
    </location>
</feature>
<proteinExistence type="predicted"/>
<keyword evidence="3" id="KW-1185">Reference proteome</keyword>
<evidence type="ECO:0000256" key="1">
    <source>
        <dbReference type="SAM" id="Phobius"/>
    </source>
</evidence>
<accession>A0ABN1MSC2</accession>
<evidence type="ECO:0000313" key="2">
    <source>
        <dbReference type="EMBL" id="GAA0876270.1"/>
    </source>
</evidence>
<reference evidence="2 3" key="1">
    <citation type="journal article" date="2019" name="Int. J. Syst. Evol. Microbiol.">
        <title>The Global Catalogue of Microorganisms (GCM) 10K type strain sequencing project: providing services to taxonomists for standard genome sequencing and annotation.</title>
        <authorList>
            <consortium name="The Broad Institute Genomics Platform"/>
            <consortium name="The Broad Institute Genome Sequencing Center for Infectious Disease"/>
            <person name="Wu L."/>
            <person name="Ma J."/>
        </authorList>
    </citation>
    <scope>NUCLEOTIDE SEQUENCE [LARGE SCALE GENOMIC DNA]</scope>
    <source>
        <strain evidence="2 3">JCM 16083</strain>
    </source>
</reference>
<name>A0ABN1MSC2_9FLAO</name>
<dbReference type="NCBIfam" id="TIGR03519">
    <property type="entry name" value="T9SS_PorP_fam"/>
    <property type="match status" value="1"/>
</dbReference>
<dbReference type="Pfam" id="PF11751">
    <property type="entry name" value="PorP_SprF"/>
    <property type="match status" value="1"/>
</dbReference>